<dbReference type="Proteomes" id="UP000716291">
    <property type="component" value="Unassembled WGS sequence"/>
</dbReference>
<comment type="caution">
    <text evidence="2">The sequence shown here is derived from an EMBL/GenBank/DDBJ whole genome shotgun (WGS) entry which is preliminary data.</text>
</comment>
<dbReference type="GO" id="GO:0046983">
    <property type="term" value="F:protein dimerization activity"/>
    <property type="evidence" value="ECO:0007669"/>
    <property type="project" value="InterPro"/>
</dbReference>
<dbReference type="InterPro" id="IPR011598">
    <property type="entry name" value="bHLH_dom"/>
</dbReference>
<gene>
    <name evidence="2" type="ORF">G6F64_005630</name>
</gene>
<name>A0A9P6XAA1_RHIOR</name>
<dbReference type="Pfam" id="PF00010">
    <property type="entry name" value="HLH"/>
    <property type="match status" value="1"/>
</dbReference>
<evidence type="ECO:0000313" key="3">
    <source>
        <dbReference type="Proteomes" id="UP000716291"/>
    </source>
</evidence>
<proteinExistence type="predicted"/>
<protein>
    <recommendedName>
        <fullName evidence="1">BHLH domain-containing protein</fullName>
    </recommendedName>
</protein>
<evidence type="ECO:0000259" key="1">
    <source>
        <dbReference type="PROSITE" id="PS50888"/>
    </source>
</evidence>
<dbReference type="OrthoDB" id="5344169at2759"/>
<reference evidence="2" key="1">
    <citation type="journal article" date="2020" name="Microb. Genom.">
        <title>Genetic diversity of clinical and environmental Mucorales isolates obtained from an investigation of mucormycosis cases among solid organ transplant recipients.</title>
        <authorList>
            <person name="Nguyen M.H."/>
            <person name="Kaul D."/>
            <person name="Muto C."/>
            <person name="Cheng S.J."/>
            <person name="Richter R.A."/>
            <person name="Bruno V.M."/>
            <person name="Liu G."/>
            <person name="Beyhan S."/>
            <person name="Sundermann A.J."/>
            <person name="Mounaud S."/>
            <person name="Pasculle A.W."/>
            <person name="Nierman W.C."/>
            <person name="Driscoll E."/>
            <person name="Cumbie R."/>
            <person name="Clancy C.J."/>
            <person name="Dupont C.L."/>
        </authorList>
    </citation>
    <scope>NUCLEOTIDE SEQUENCE</scope>
    <source>
        <strain evidence="2">GL11</strain>
    </source>
</reference>
<dbReference type="AlphaFoldDB" id="A0A9P6XAA1"/>
<dbReference type="EMBL" id="JAANQT010000699">
    <property type="protein sequence ID" value="KAG1309011.1"/>
    <property type="molecule type" value="Genomic_DNA"/>
</dbReference>
<accession>A0A9P6XAA1</accession>
<dbReference type="PROSITE" id="PS50888">
    <property type="entry name" value="BHLH"/>
    <property type="match status" value="1"/>
</dbReference>
<sequence length="417" mass="47730">MLSNTVLSDSFEPYIPQDLQSESIASYNKSVADYLSFNGYTKQPNIINSQFLETNDAVFHKYIDFLATPNKIDEGNKNDEKDLEVRDFVTLSSCDTKNAQTMEMPWDNCFTSLSSPALHSNSPKSDNRDIDLSTQQLILPGTEQFLLQEQFSQRFIQTAKKSQHCPELKAVSFQEIPYPSPPQLFTSKIEIDCKRLRNTPIDFNNNMQLYPKGFKQEAVQPIKTELLLKNGSTVLPFTEIPNTQIKRKHQSSISMSIPLTPSQPIINKKRKLLAAKTDMIFSSKHTSSCPSAPLASHFLLSPTDITSQPIIDRRRSAHKLAEQRRRDALKQNFDALREEIVDVLLAQAVQKGKFETRNRDLIRREKEKEVKAMSKILIVEQSYKRIIQLKAEAYAKDEKIKRMQVELDSLKQKISTL</sequence>
<dbReference type="SUPFAM" id="SSF47459">
    <property type="entry name" value="HLH, helix-loop-helix DNA-binding domain"/>
    <property type="match status" value="1"/>
</dbReference>
<evidence type="ECO:0000313" key="2">
    <source>
        <dbReference type="EMBL" id="KAG1309011.1"/>
    </source>
</evidence>
<dbReference type="InterPro" id="IPR036638">
    <property type="entry name" value="HLH_DNA-bd_sf"/>
</dbReference>
<keyword evidence="3" id="KW-1185">Reference proteome</keyword>
<organism evidence="2 3">
    <name type="scientific">Rhizopus oryzae</name>
    <name type="common">Mucormycosis agent</name>
    <name type="synonym">Rhizopus arrhizus var. delemar</name>
    <dbReference type="NCBI Taxonomy" id="64495"/>
    <lineage>
        <taxon>Eukaryota</taxon>
        <taxon>Fungi</taxon>
        <taxon>Fungi incertae sedis</taxon>
        <taxon>Mucoromycota</taxon>
        <taxon>Mucoromycotina</taxon>
        <taxon>Mucoromycetes</taxon>
        <taxon>Mucorales</taxon>
        <taxon>Mucorineae</taxon>
        <taxon>Rhizopodaceae</taxon>
        <taxon>Rhizopus</taxon>
    </lineage>
</organism>
<dbReference type="Gene3D" id="4.10.280.10">
    <property type="entry name" value="Helix-loop-helix DNA-binding domain"/>
    <property type="match status" value="1"/>
</dbReference>
<feature type="domain" description="BHLH" evidence="1">
    <location>
        <begin position="313"/>
        <end position="389"/>
    </location>
</feature>